<evidence type="ECO:0000256" key="15">
    <source>
        <dbReference type="ARBA" id="ARBA00023136"/>
    </source>
</evidence>
<evidence type="ECO:0000256" key="2">
    <source>
        <dbReference type="ARBA" id="ARBA00004167"/>
    </source>
</evidence>
<dbReference type="SUPFAM" id="SSF52540">
    <property type="entry name" value="P-loop containing nucleoside triphosphate hydrolases"/>
    <property type="match status" value="1"/>
</dbReference>
<dbReference type="Pfam" id="PF04548">
    <property type="entry name" value="AIG1"/>
    <property type="match status" value="1"/>
</dbReference>
<feature type="region of interest" description="Disordered" evidence="17">
    <location>
        <begin position="310"/>
        <end position="331"/>
    </location>
</feature>
<evidence type="ECO:0000256" key="1">
    <source>
        <dbReference type="ARBA" id="ARBA00001946"/>
    </source>
</evidence>
<evidence type="ECO:0000256" key="4">
    <source>
        <dbReference type="ARBA" id="ARBA00022528"/>
    </source>
</evidence>
<dbReference type="GO" id="GO:0005509">
    <property type="term" value="F:calcium ion binding"/>
    <property type="evidence" value="ECO:0007669"/>
    <property type="project" value="InterPro"/>
</dbReference>
<name>A0AA36I109_9DINO</name>
<evidence type="ECO:0000256" key="7">
    <source>
        <dbReference type="ARBA" id="ARBA00022723"/>
    </source>
</evidence>
<keyword evidence="20" id="KW-1185">Reference proteome</keyword>
<dbReference type="InterPro" id="IPR027417">
    <property type="entry name" value="P-loop_NTPase"/>
</dbReference>
<comment type="subcellular location">
    <subcellularLocation>
        <location evidence="2">Membrane</location>
        <topology evidence="2">Single-pass membrane protein</topology>
    </subcellularLocation>
    <subcellularLocation>
        <location evidence="16">Plastid</location>
        <location evidence="16">Chloroplast outer membrane</location>
    </subcellularLocation>
</comment>
<dbReference type="InterPro" id="IPR006703">
    <property type="entry name" value="G_AIG1"/>
</dbReference>
<keyword evidence="13" id="KW-1133">Transmembrane helix</keyword>
<evidence type="ECO:0000256" key="3">
    <source>
        <dbReference type="ARBA" id="ARBA00022448"/>
    </source>
</evidence>
<evidence type="ECO:0000259" key="18">
    <source>
        <dbReference type="PROSITE" id="PS50222"/>
    </source>
</evidence>
<dbReference type="InterPro" id="IPR002048">
    <property type="entry name" value="EF_hand_dom"/>
</dbReference>
<keyword evidence="14" id="KW-0342">GTP-binding</keyword>
<evidence type="ECO:0000256" key="17">
    <source>
        <dbReference type="SAM" id="MobiDB-lite"/>
    </source>
</evidence>
<gene>
    <name evidence="19" type="ORF">EVOR1521_LOCUS7195</name>
</gene>
<feature type="region of interest" description="Disordered" evidence="17">
    <location>
        <begin position="351"/>
        <end position="372"/>
    </location>
</feature>
<keyword evidence="5" id="KW-0934">Plastid</keyword>
<feature type="compositionally biased region" description="Low complexity" evidence="17">
    <location>
        <begin position="360"/>
        <end position="369"/>
    </location>
</feature>
<keyword evidence="4" id="KW-0150">Chloroplast</keyword>
<evidence type="ECO:0000256" key="11">
    <source>
        <dbReference type="ARBA" id="ARBA00022842"/>
    </source>
</evidence>
<accession>A0AA36I109</accession>
<evidence type="ECO:0000256" key="6">
    <source>
        <dbReference type="ARBA" id="ARBA00022692"/>
    </source>
</evidence>
<dbReference type="Gene3D" id="3.40.50.300">
    <property type="entry name" value="P-loop containing nucleotide triphosphate hydrolases"/>
    <property type="match status" value="1"/>
</dbReference>
<evidence type="ECO:0000256" key="5">
    <source>
        <dbReference type="ARBA" id="ARBA00022640"/>
    </source>
</evidence>
<dbReference type="Proteomes" id="UP001178507">
    <property type="component" value="Unassembled WGS sequence"/>
</dbReference>
<dbReference type="GO" id="GO:0016787">
    <property type="term" value="F:hydrolase activity"/>
    <property type="evidence" value="ECO:0007669"/>
    <property type="project" value="UniProtKB-KW"/>
</dbReference>
<evidence type="ECO:0000313" key="20">
    <source>
        <dbReference type="Proteomes" id="UP001178507"/>
    </source>
</evidence>
<dbReference type="GO" id="GO:0005525">
    <property type="term" value="F:GTP binding"/>
    <property type="evidence" value="ECO:0007669"/>
    <property type="project" value="UniProtKB-KW"/>
</dbReference>
<reference evidence="19" key="1">
    <citation type="submission" date="2023-08" db="EMBL/GenBank/DDBJ databases">
        <authorList>
            <person name="Chen Y."/>
            <person name="Shah S."/>
            <person name="Dougan E. K."/>
            <person name="Thang M."/>
            <person name="Chan C."/>
        </authorList>
    </citation>
    <scope>NUCLEOTIDE SEQUENCE</scope>
</reference>
<dbReference type="PANTHER" id="PTHR10903">
    <property type="entry name" value="GTPASE, IMAP FAMILY MEMBER-RELATED"/>
    <property type="match status" value="1"/>
</dbReference>
<keyword evidence="10" id="KW-1002">Plastid outer membrane</keyword>
<evidence type="ECO:0000256" key="13">
    <source>
        <dbReference type="ARBA" id="ARBA00022989"/>
    </source>
</evidence>
<sequence>MMFGMTGAGKSALGNLLAGFEAFASGDDTASVTNLDSVMRYEAPDDSMIVLDTIGLGDTEIDQDKVVGSIRDVALSAVNGVDAMIFVMRNARITDDAIARLIYVTEYLWGSECLLNLYVVVTFGSKYLANRQEANLWVERQVELNWRFKHIYELVGQNPNRFLFIDNPGTDSGEPNVKQRQAASRRAIMMALAQHPRDVIPPFTHEAMQKAKKMVEEQHEVLEKATTKYNELQQARNGGKEVKKRRKSKPRTSLRRNTPQSQAIMSALEEKKKAQQSLQEALIKVKCDADFQRAVEIEAQQATWRFGQDFNTDSLSDRKDGTGSATSLGSNGNPVQACKRMFFSLVNKMGMKGKPPPKPSAKAAGGPKAKASKKKLNAEDIQKALDLAVVQLKSSVRGQQPQAVFKQLDVKQNGTVTPLEFAHFIQKTVQGV</sequence>
<evidence type="ECO:0000256" key="14">
    <source>
        <dbReference type="ARBA" id="ARBA00023134"/>
    </source>
</evidence>
<keyword evidence="3" id="KW-0813">Transport</keyword>
<comment type="caution">
    <text evidence="19">The sequence shown here is derived from an EMBL/GenBank/DDBJ whole genome shotgun (WGS) entry which is preliminary data.</text>
</comment>
<evidence type="ECO:0000256" key="8">
    <source>
        <dbReference type="ARBA" id="ARBA00022741"/>
    </source>
</evidence>
<dbReference type="EMBL" id="CAUJNA010000567">
    <property type="protein sequence ID" value="CAJ1378756.1"/>
    <property type="molecule type" value="Genomic_DNA"/>
</dbReference>
<dbReference type="GO" id="GO:0009707">
    <property type="term" value="C:chloroplast outer membrane"/>
    <property type="evidence" value="ECO:0007669"/>
    <property type="project" value="UniProtKB-SubCell"/>
</dbReference>
<feature type="region of interest" description="Disordered" evidence="17">
    <location>
        <begin position="231"/>
        <end position="261"/>
    </location>
</feature>
<dbReference type="PROSITE" id="PS50222">
    <property type="entry name" value="EF_HAND_2"/>
    <property type="match status" value="1"/>
</dbReference>
<evidence type="ECO:0000256" key="9">
    <source>
        <dbReference type="ARBA" id="ARBA00022801"/>
    </source>
</evidence>
<keyword evidence="7" id="KW-0479">Metal-binding</keyword>
<organism evidence="19 20">
    <name type="scientific">Effrenium voratum</name>
    <dbReference type="NCBI Taxonomy" id="2562239"/>
    <lineage>
        <taxon>Eukaryota</taxon>
        <taxon>Sar</taxon>
        <taxon>Alveolata</taxon>
        <taxon>Dinophyceae</taxon>
        <taxon>Suessiales</taxon>
        <taxon>Symbiodiniaceae</taxon>
        <taxon>Effrenium</taxon>
    </lineage>
</organism>
<keyword evidence="15" id="KW-0472">Membrane</keyword>
<evidence type="ECO:0000313" key="19">
    <source>
        <dbReference type="EMBL" id="CAJ1378756.1"/>
    </source>
</evidence>
<feature type="non-terminal residue" evidence="19">
    <location>
        <position position="1"/>
    </location>
</feature>
<proteinExistence type="predicted"/>
<keyword evidence="6" id="KW-0812">Transmembrane</keyword>
<dbReference type="AlphaFoldDB" id="A0AA36I109"/>
<protein>
    <recommendedName>
        <fullName evidence="18">EF-hand domain-containing protein</fullName>
    </recommendedName>
</protein>
<keyword evidence="12" id="KW-0653">Protein transport</keyword>
<keyword evidence="8" id="KW-0547">Nucleotide-binding</keyword>
<evidence type="ECO:0000256" key="10">
    <source>
        <dbReference type="ARBA" id="ARBA00022805"/>
    </source>
</evidence>
<comment type="cofactor">
    <cofactor evidence="1">
        <name>Mg(2+)</name>
        <dbReference type="ChEBI" id="CHEBI:18420"/>
    </cofactor>
</comment>
<dbReference type="InterPro" id="IPR045058">
    <property type="entry name" value="GIMA/IAN/Toc"/>
</dbReference>
<keyword evidence="9" id="KW-0378">Hydrolase</keyword>
<evidence type="ECO:0000256" key="16">
    <source>
        <dbReference type="ARBA" id="ARBA00024013"/>
    </source>
</evidence>
<keyword evidence="11" id="KW-0460">Magnesium</keyword>
<dbReference type="PANTHER" id="PTHR10903:SF135">
    <property type="entry name" value="TRANSLOCASE OF CHLOROPLAST 120, CHLOROPLASTIC-RELATED"/>
    <property type="match status" value="1"/>
</dbReference>
<dbReference type="GO" id="GO:0015031">
    <property type="term" value="P:protein transport"/>
    <property type="evidence" value="ECO:0007669"/>
    <property type="project" value="UniProtKB-KW"/>
</dbReference>
<feature type="domain" description="EF-hand" evidence="18">
    <location>
        <begin position="396"/>
        <end position="431"/>
    </location>
</feature>
<evidence type="ECO:0000256" key="12">
    <source>
        <dbReference type="ARBA" id="ARBA00022927"/>
    </source>
</evidence>
<feature type="compositionally biased region" description="Basic residues" evidence="17">
    <location>
        <begin position="242"/>
        <end position="254"/>
    </location>
</feature>